<dbReference type="GO" id="GO:0022857">
    <property type="term" value="F:transmembrane transporter activity"/>
    <property type="evidence" value="ECO:0007669"/>
    <property type="project" value="TreeGrafter"/>
</dbReference>
<feature type="compositionally biased region" description="Basic and acidic residues" evidence="6">
    <location>
        <begin position="343"/>
        <end position="353"/>
    </location>
</feature>
<feature type="transmembrane region" description="Helical" evidence="7">
    <location>
        <begin position="315"/>
        <end position="332"/>
    </location>
</feature>
<dbReference type="AlphaFoldDB" id="A0A5N6JV39"/>
<dbReference type="SUPFAM" id="SSF103473">
    <property type="entry name" value="MFS general substrate transporter"/>
    <property type="match status" value="1"/>
</dbReference>
<dbReference type="InterPro" id="IPR036259">
    <property type="entry name" value="MFS_trans_sf"/>
</dbReference>
<evidence type="ECO:0008006" key="10">
    <source>
        <dbReference type="Google" id="ProtNLM"/>
    </source>
</evidence>
<feature type="transmembrane region" description="Helical" evidence="7">
    <location>
        <begin position="222"/>
        <end position="240"/>
    </location>
</feature>
<dbReference type="Gene3D" id="1.20.1250.20">
    <property type="entry name" value="MFS general substrate transporter like domains"/>
    <property type="match status" value="2"/>
</dbReference>
<evidence type="ECO:0000256" key="2">
    <source>
        <dbReference type="ARBA" id="ARBA00022448"/>
    </source>
</evidence>
<keyword evidence="3 7" id="KW-0812">Transmembrane</keyword>
<keyword evidence="4 7" id="KW-1133">Transmembrane helix</keyword>
<feature type="transmembrane region" description="Helical" evidence="7">
    <location>
        <begin position="29"/>
        <end position="48"/>
    </location>
</feature>
<keyword evidence="2" id="KW-0813">Transport</keyword>
<feature type="transmembrane region" description="Helical" evidence="7">
    <location>
        <begin position="189"/>
        <end position="210"/>
    </location>
</feature>
<dbReference type="Proteomes" id="UP000326757">
    <property type="component" value="Unassembled WGS sequence"/>
</dbReference>
<name>A0A5N6JV39_MONLA</name>
<comment type="caution">
    <text evidence="8">The sequence shown here is derived from an EMBL/GenBank/DDBJ whole genome shotgun (WGS) entry which is preliminary data.</text>
</comment>
<dbReference type="OrthoDB" id="3639251at2759"/>
<dbReference type="PANTHER" id="PTHR43791">
    <property type="entry name" value="PERMEASE-RELATED"/>
    <property type="match status" value="1"/>
</dbReference>
<evidence type="ECO:0000313" key="8">
    <source>
        <dbReference type="EMBL" id="KAB8293064.1"/>
    </source>
</evidence>
<reference evidence="8 9" key="1">
    <citation type="submission" date="2019-06" db="EMBL/GenBank/DDBJ databases">
        <title>Genome Sequence of the Brown Rot Fungal Pathogen Monilinia laxa.</title>
        <authorList>
            <person name="De Miccolis Angelini R.M."/>
            <person name="Landi L."/>
            <person name="Abate D."/>
            <person name="Pollastro S."/>
            <person name="Romanazzi G."/>
            <person name="Faretra F."/>
        </authorList>
    </citation>
    <scope>NUCLEOTIDE SEQUENCE [LARGE SCALE GENOMIC DNA]</scope>
    <source>
        <strain evidence="8 9">Mlax316</strain>
    </source>
</reference>
<dbReference type="PANTHER" id="PTHR43791:SF39">
    <property type="entry name" value="TRANSPORTER LIZ1_SEO1, PUTATIVE (AFU_ORTHOLOGUE AFUA_3G00980)-RELATED"/>
    <property type="match status" value="1"/>
</dbReference>
<feature type="transmembrane region" description="Helical" evidence="7">
    <location>
        <begin position="278"/>
        <end position="295"/>
    </location>
</feature>
<evidence type="ECO:0000256" key="4">
    <source>
        <dbReference type="ARBA" id="ARBA00022989"/>
    </source>
</evidence>
<sequence length="374" mass="42256">MVEATCWPGLHFMIGSWYRNHEINKRSGFFAASGIAATIFSGYIQAGIYTSMNGASGLAGWRWLFIIGSEDNSQLLQDHLVNKMISDFVISLPLLVFGIIFIPDPITSKDKSWWMTYREKELAVERLALEKGAPVGKLDLPIFKRVLGRWRFWIMNITFSLYYFFYQAPTTSTMTLWLKTEETYSIPQINNLPTVYSAISIIYMIGSGIYNDYTQNRLPSLLLIDFCNITAEAILVAWFVPKGVKYFAFWLAGTIQATTPIIVSWTNEVCSRDAEERAIVVASLNSIGAAQGAWWNQVFVKTTSAPRFKLGYRMGLGGAIAMTAWLPVVEYFDRRQKREAMEGVTREIEHNDGSRQGSVAGRDKTNVRTTSVES</sequence>
<comment type="subcellular location">
    <subcellularLocation>
        <location evidence="1">Membrane</location>
        <topology evidence="1">Multi-pass membrane protein</topology>
    </subcellularLocation>
</comment>
<proteinExistence type="predicted"/>
<keyword evidence="5 7" id="KW-0472">Membrane</keyword>
<accession>A0A5N6JV39</accession>
<feature type="region of interest" description="Disordered" evidence="6">
    <location>
        <begin position="343"/>
        <end position="374"/>
    </location>
</feature>
<gene>
    <name evidence="8" type="ORF">EYC80_007424</name>
</gene>
<dbReference type="EMBL" id="VIGI01000012">
    <property type="protein sequence ID" value="KAB8293064.1"/>
    <property type="molecule type" value="Genomic_DNA"/>
</dbReference>
<evidence type="ECO:0000313" key="9">
    <source>
        <dbReference type="Proteomes" id="UP000326757"/>
    </source>
</evidence>
<protein>
    <recommendedName>
        <fullName evidence="10">Major facilitator superfamily (MFS) profile domain-containing protein</fullName>
    </recommendedName>
</protein>
<evidence type="ECO:0000256" key="1">
    <source>
        <dbReference type="ARBA" id="ARBA00004141"/>
    </source>
</evidence>
<feature type="transmembrane region" description="Helical" evidence="7">
    <location>
        <begin position="84"/>
        <end position="102"/>
    </location>
</feature>
<evidence type="ECO:0000256" key="6">
    <source>
        <dbReference type="SAM" id="MobiDB-lite"/>
    </source>
</evidence>
<evidence type="ECO:0000256" key="3">
    <source>
        <dbReference type="ARBA" id="ARBA00022692"/>
    </source>
</evidence>
<evidence type="ECO:0000256" key="7">
    <source>
        <dbReference type="SAM" id="Phobius"/>
    </source>
</evidence>
<organism evidence="8 9">
    <name type="scientific">Monilinia laxa</name>
    <name type="common">Brown rot fungus</name>
    <name type="synonym">Sclerotinia laxa</name>
    <dbReference type="NCBI Taxonomy" id="61186"/>
    <lineage>
        <taxon>Eukaryota</taxon>
        <taxon>Fungi</taxon>
        <taxon>Dikarya</taxon>
        <taxon>Ascomycota</taxon>
        <taxon>Pezizomycotina</taxon>
        <taxon>Leotiomycetes</taxon>
        <taxon>Helotiales</taxon>
        <taxon>Sclerotiniaceae</taxon>
        <taxon>Monilinia</taxon>
    </lineage>
</organism>
<dbReference type="GO" id="GO:0016020">
    <property type="term" value="C:membrane"/>
    <property type="evidence" value="ECO:0007669"/>
    <property type="project" value="UniProtKB-SubCell"/>
</dbReference>
<feature type="transmembrane region" description="Helical" evidence="7">
    <location>
        <begin position="246"/>
        <end position="266"/>
    </location>
</feature>
<keyword evidence="9" id="KW-1185">Reference proteome</keyword>
<evidence type="ECO:0000256" key="5">
    <source>
        <dbReference type="ARBA" id="ARBA00023136"/>
    </source>
</evidence>
<feature type="transmembrane region" description="Helical" evidence="7">
    <location>
        <begin position="150"/>
        <end position="169"/>
    </location>
</feature>